<gene>
    <name evidence="1" type="ORF">INT80_12615</name>
</gene>
<dbReference type="EMBL" id="JADION010000042">
    <property type="protein sequence ID" value="MBF4103001.1"/>
    <property type="molecule type" value="Genomic_DNA"/>
</dbReference>
<reference evidence="1" key="1">
    <citation type="submission" date="2020-11" db="EMBL/GenBank/DDBJ databases">
        <title>Gallibacterium anatis 1637, full genome, WGS.</title>
        <authorList>
            <person name="Laishevtcev A.I."/>
            <person name="Yakimova E.A."/>
            <person name="Petkovich D."/>
            <person name="Stepanova T.V."/>
            <person name="Kalendr R.S."/>
            <person name="Rubalsky E.O."/>
            <person name="Zulkarneev E.R."/>
            <person name="Aleshkin A.V."/>
        </authorList>
    </citation>
    <scope>NUCLEOTIDE SEQUENCE</scope>
    <source>
        <strain evidence="1">1637</strain>
    </source>
</reference>
<comment type="caution">
    <text evidence="1">The sequence shown here is derived from an EMBL/GenBank/DDBJ whole genome shotgun (WGS) entry which is preliminary data.</text>
</comment>
<protein>
    <submittedName>
        <fullName evidence="1">Uncharacterized protein</fullName>
    </submittedName>
</protein>
<organism evidence="1">
    <name type="scientific">Gallibacterium anatis</name>
    <dbReference type="NCBI Taxonomy" id="750"/>
    <lineage>
        <taxon>Bacteria</taxon>
        <taxon>Pseudomonadati</taxon>
        <taxon>Pseudomonadota</taxon>
        <taxon>Gammaproteobacteria</taxon>
        <taxon>Pasteurellales</taxon>
        <taxon>Pasteurellaceae</taxon>
        <taxon>Gallibacterium</taxon>
    </lineage>
</organism>
<name>A0A930UUJ8_9PAST</name>
<dbReference type="AlphaFoldDB" id="A0A930UUJ8"/>
<accession>A0A930UUJ8</accession>
<sequence>MGASALSGIGGLFGIASAVGIAAHNLATYNPDFEIGKNLVDKKINIVYKK</sequence>
<proteinExistence type="predicted"/>
<evidence type="ECO:0000313" key="1">
    <source>
        <dbReference type="EMBL" id="MBF4103001.1"/>
    </source>
</evidence>